<organism evidence="8 9">
    <name type="scientific">Candidatus Fimisoma avicola</name>
    <dbReference type="NCBI Taxonomy" id="2840826"/>
    <lineage>
        <taxon>Bacteria</taxon>
        <taxon>Bacillati</taxon>
        <taxon>Bacillota</taxon>
        <taxon>Clostridia</taxon>
        <taxon>Eubacteriales</taxon>
        <taxon>Candidatus Fimisoma</taxon>
    </lineage>
</organism>
<dbReference type="PANTHER" id="PTHR42987:SF7">
    <property type="entry name" value="SIGNAL PEPTIDE PEPTIDASE SPPA-RELATED"/>
    <property type="match status" value="1"/>
</dbReference>
<proteinExistence type="inferred from homology"/>
<keyword evidence="6" id="KW-0472">Membrane</keyword>
<name>A0A9D1I3M9_9FIRM</name>
<evidence type="ECO:0000259" key="7">
    <source>
        <dbReference type="Pfam" id="PF01343"/>
    </source>
</evidence>
<dbReference type="GO" id="GO:0008236">
    <property type="term" value="F:serine-type peptidase activity"/>
    <property type="evidence" value="ECO:0007669"/>
    <property type="project" value="UniProtKB-KW"/>
</dbReference>
<dbReference type="InterPro" id="IPR004635">
    <property type="entry name" value="Pept_S49_SppA"/>
</dbReference>
<comment type="caution">
    <text evidence="8">The sequence shown here is derived from an EMBL/GenBank/DDBJ whole genome shotgun (WGS) entry which is preliminary data.</text>
</comment>
<sequence>MERKVKALDQFDKDNKKVQYYSDRKFSDRQESDNDRSYSPGGSYGPDGYGYGSDGGYSPAGYNSGSGGRRRFPGWAKALIIIAVIVVAVIFLTVGCSNVVGKVLGDGSSGEVSTNFGHDYVGVLYIQDTIDEYGTGLYNHQYLLSAIDAMMYDQDNKGIILYVDTPGGSVYASDELYLKIREYQEYTGRPVYSSMQSQATSGGYYISASCDKIFANRNCWTGSIGVTMGTFVDVSGLLEDLGIETETITSGANKSMGSSTEPMTDEQRAIFQSLVDESYNQFVSIVAEGRGMSIASVKALADGRIYSAQQALDNGLVDQIGTFEEAAADMVSSYDLANVQFEHFQPETTTTLSSLLGLLSDQSSASSDSVLTADAIQELIALNGSFRLSYICEAVN</sequence>
<keyword evidence="4" id="KW-0720">Serine protease</keyword>
<dbReference type="AlphaFoldDB" id="A0A9D1I3M9"/>
<comment type="similarity">
    <text evidence="1">Belongs to the peptidase S49 family.</text>
</comment>
<evidence type="ECO:0000256" key="4">
    <source>
        <dbReference type="ARBA" id="ARBA00022825"/>
    </source>
</evidence>
<keyword evidence="3" id="KW-0378">Hydrolase</keyword>
<dbReference type="Proteomes" id="UP000824091">
    <property type="component" value="Unassembled WGS sequence"/>
</dbReference>
<dbReference type="InterPro" id="IPR002142">
    <property type="entry name" value="Peptidase_S49"/>
</dbReference>
<dbReference type="InterPro" id="IPR029045">
    <property type="entry name" value="ClpP/crotonase-like_dom_sf"/>
</dbReference>
<evidence type="ECO:0000256" key="3">
    <source>
        <dbReference type="ARBA" id="ARBA00022801"/>
    </source>
</evidence>
<evidence type="ECO:0000256" key="5">
    <source>
        <dbReference type="SAM" id="MobiDB-lite"/>
    </source>
</evidence>
<evidence type="ECO:0000256" key="6">
    <source>
        <dbReference type="SAM" id="Phobius"/>
    </source>
</evidence>
<reference evidence="8" key="1">
    <citation type="submission" date="2020-10" db="EMBL/GenBank/DDBJ databases">
        <authorList>
            <person name="Gilroy R."/>
        </authorList>
    </citation>
    <scope>NUCLEOTIDE SEQUENCE</scope>
    <source>
        <strain evidence="8">11300</strain>
    </source>
</reference>
<evidence type="ECO:0000256" key="1">
    <source>
        <dbReference type="ARBA" id="ARBA00008683"/>
    </source>
</evidence>
<reference evidence="8" key="2">
    <citation type="journal article" date="2021" name="PeerJ">
        <title>Extensive microbial diversity within the chicken gut microbiome revealed by metagenomics and culture.</title>
        <authorList>
            <person name="Gilroy R."/>
            <person name="Ravi A."/>
            <person name="Getino M."/>
            <person name="Pursley I."/>
            <person name="Horton D.L."/>
            <person name="Alikhan N.F."/>
            <person name="Baker D."/>
            <person name="Gharbi K."/>
            <person name="Hall N."/>
            <person name="Watson M."/>
            <person name="Adriaenssens E.M."/>
            <person name="Foster-Nyarko E."/>
            <person name="Jarju S."/>
            <person name="Secka A."/>
            <person name="Antonio M."/>
            <person name="Oren A."/>
            <person name="Chaudhuri R.R."/>
            <person name="La Ragione R."/>
            <person name="Hildebrand F."/>
            <person name="Pallen M.J."/>
        </authorList>
    </citation>
    <scope>NUCLEOTIDE SEQUENCE</scope>
    <source>
        <strain evidence="8">11300</strain>
    </source>
</reference>
<dbReference type="CDD" id="cd07023">
    <property type="entry name" value="S49_Sppa_N_C"/>
    <property type="match status" value="1"/>
</dbReference>
<dbReference type="EMBL" id="DVMO01000048">
    <property type="protein sequence ID" value="HIU27377.1"/>
    <property type="molecule type" value="Genomic_DNA"/>
</dbReference>
<dbReference type="GO" id="GO:0006508">
    <property type="term" value="P:proteolysis"/>
    <property type="evidence" value="ECO:0007669"/>
    <property type="project" value="UniProtKB-KW"/>
</dbReference>
<evidence type="ECO:0000256" key="2">
    <source>
        <dbReference type="ARBA" id="ARBA00022670"/>
    </source>
</evidence>
<gene>
    <name evidence="8" type="primary">sppA</name>
    <name evidence="8" type="ORF">IAD16_03205</name>
</gene>
<accession>A0A9D1I3M9</accession>
<feature type="transmembrane region" description="Helical" evidence="6">
    <location>
        <begin position="74"/>
        <end position="94"/>
    </location>
</feature>
<keyword evidence="6" id="KW-0812">Transmembrane</keyword>
<feature type="domain" description="Peptidase S49" evidence="7">
    <location>
        <begin position="187"/>
        <end position="331"/>
    </location>
</feature>
<dbReference type="Gene3D" id="3.90.226.10">
    <property type="entry name" value="2-enoyl-CoA Hydratase, Chain A, domain 1"/>
    <property type="match status" value="1"/>
</dbReference>
<evidence type="ECO:0000313" key="9">
    <source>
        <dbReference type="Proteomes" id="UP000824091"/>
    </source>
</evidence>
<keyword evidence="6" id="KW-1133">Transmembrane helix</keyword>
<dbReference type="NCBIfam" id="TIGR00706">
    <property type="entry name" value="SppA_dom"/>
    <property type="match status" value="1"/>
</dbReference>
<evidence type="ECO:0000313" key="8">
    <source>
        <dbReference type="EMBL" id="HIU27377.1"/>
    </source>
</evidence>
<dbReference type="InterPro" id="IPR047272">
    <property type="entry name" value="S49_SppA_C"/>
</dbReference>
<dbReference type="PANTHER" id="PTHR42987">
    <property type="entry name" value="PEPTIDASE S49"/>
    <property type="match status" value="1"/>
</dbReference>
<protein>
    <submittedName>
        <fullName evidence="8">Signal peptide peptidase SppA</fullName>
    </submittedName>
</protein>
<feature type="compositionally biased region" description="Basic and acidic residues" evidence="5">
    <location>
        <begin position="19"/>
        <end position="36"/>
    </location>
</feature>
<dbReference type="Pfam" id="PF01343">
    <property type="entry name" value="Peptidase_S49"/>
    <property type="match status" value="1"/>
</dbReference>
<keyword evidence="2" id="KW-0645">Protease</keyword>
<feature type="region of interest" description="Disordered" evidence="5">
    <location>
        <begin position="19"/>
        <end position="45"/>
    </location>
</feature>
<dbReference type="SUPFAM" id="SSF52096">
    <property type="entry name" value="ClpP/crotonase"/>
    <property type="match status" value="1"/>
</dbReference>